<sequence>MLLRRWYMQGLNDYLEQRSCHGRIIPMSSLQLSSVTSLLLGPGNSHTVSPSLRSGCGGFKAIEAGKQIKTDLQKLESLRYDSVPKGTRQGVSFSSVKTNS</sequence>
<comment type="caution">
    <text evidence="1">The sequence shown here is derived from an EMBL/GenBank/DDBJ whole genome shotgun (WGS) entry which is preliminary data.</text>
</comment>
<protein>
    <submittedName>
        <fullName evidence="1">Uncharacterized protein</fullName>
    </submittedName>
</protein>
<reference evidence="1 2" key="2">
    <citation type="submission" date="2017-02" db="EMBL/GenBank/DDBJ databases">
        <title>A genome survey and senescence transcriptome analysis in Lentinula edodes.</title>
        <authorList>
            <person name="Sakamoto Y."/>
            <person name="Nakade K."/>
            <person name="Sato S."/>
            <person name="Yoshida Y."/>
            <person name="Miyazaki K."/>
            <person name="Natsume S."/>
            <person name="Konno N."/>
        </authorList>
    </citation>
    <scope>NUCLEOTIDE SEQUENCE [LARGE SCALE GENOMIC DNA]</scope>
    <source>
        <strain evidence="1 2">NBRC 111202</strain>
    </source>
</reference>
<keyword evidence="2" id="KW-1185">Reference proteome</keyword>
<name>A0A1Q3END5_LENED</name>
<dbReference type="AlphaFoldDB" id="A0A1Q3END5"/>
<gene>
    <name evidence="1" type="ORF">LENED_010798</name>
</gene>
<dbReference type="EMBL" id="BDGU01000700">
    <property type="protein sequence ID" value="GAW08719.1"/>
    <property type="molecule type" value="Genomic_DNA"/>
</dbReference>
<accession>A0A1Q3END5</accession>
<evidence type="ECO:0000313" key="2">
    <source>
        <dbReference type="Proteomes" id="UP000188533"/>
    </source>
</evidence>
<reference evidence="1 2" key="1">
    <citation type="submission" date="2016-08" db="EMBL/GenBank/DDBJ databases">
        <authorList>
            <consortium name="Lentinula edodes genome sequencing consortium"/>
            <person name="Sakamoto Y."/>
            <person name="Nakade K."/>
            <person name="Sato S."/>
            <person name="Yoshida Y."/>
            <person name="Miyazaki K."/>
            <person name="Natsume S."/>
            <person name="Konno N."/>
        </authorList>
    </citation>
    <scope>NUCLEOTIDE SEQUENCE [LARGE SCALE GENOMIC DNA]</scope>
    <source>
        <strain evidence="1 2">NBRC 111202</strain>
    </source>
</reference>
<organism evidence="1 2">
    <name type="scientific">Lentinula edodes</name>
    <name type="common">Shiitake mushroom</name>
    <name type="synonym">Lentinus edodes</name>
    <dbReference type="NCBI Taxonomy" id="5353"/>
    <lineage>
        <taxon>Eukaryota</taxon>
        <taxon>Fungi</taxon>
        <taxon>Dikarya</taxon>
        <taxon>Basidiomycota</taxon>
        <taxon>Agaricomycotina</taxon>
        <taxon>Agaricomycetes</taxon>
        <taxon>Agaricomycetidae</taxon>
        <taxon>Agaricales</taxon>
        <taxon>Marasmiineae</taxon>
        <taxon>Omphalotaceae</taxon>
        <taxon>Lentinula</taxon>
    </lineage>
</organism>
<dbReference type="Proteomes" id="UP000188533">
    <property type="component" value="Unassembled WGS sequence"/>
</dbReference>
<evidence type="ECO:0000313" key="1">
    <source>
        <dbReference type="EMBL" id="GAW08719.1"/>
    </source>
</evidence>
<proteinExistence type="predicted"/>